<accession>A0AA36GZY7</accession>
<dbReference type="Gene3D" id="3.40.33.10">
    <property type="entry name" value="CAP"/>
    <property type="match status" value="2"/>
</dbReference>
<name>A0AA36GZY7_CYLNA</name>
<proteinExistence type="predicted"/>
<evidence type="ECO:0000313" key="3">
    <source>
        <dbReference type="Proteomes" id="UP001176961"/>
    </source>
</evidence>
<dbReference type="SMART" id="SM00198">
    <property type="entry name" value="SCP"/>
    <property type="match status" value="1"/>
</dbReference>
<evidence type="ECO:0000313" key="2">
    <source>
        <dbReference type="EMBL" id="CAJ0601449.1"/>
    </source>
</evidence>
<dbReference type="InterPro" id="IPR001283">
    <property type="entry name" value="CRISP-related"/>
</dbReference>
<dbReference type="SUPFAM" id="SSF55797">
    <property type="entry name" value="PR-1-like"/>
    <property type="match status" value="2"/>
</dbReference>
<feature type="domain" description="SCP" evidence="1">
    <location>
        <begin position="241"/>
        <end position="400"/>
    </location>
</feature>
<comment type="caution">
    <text evidence="2">The sequence shown here is derived from an EMBL/GenBank/DDBJ whole genome shotgun (WGS) entry which is preliminary data.</text>
</comment>
<dbReference type="AlphaFoldDB" id="A0AA36GZY7"/>
<dbReference type="InterPro" id="IPR014044">
    <property type="entry name" value="CAP_dom"/>
</dbReference>
<keyword evidence="3" id="KW-1185">Reference proteome</keyword>
<organism evidence="2 3">
    <name type="scientific">Cylicocyclus nassatus</name>
    <name type="common">Nematode worm</name>
    <dbReference type="NCBI Taxonomy" id="53992"/>
    <lineage>
        <taxon>Eukaryota</taxon>
        <taxon>Metazoa</taxon>
        <taxon>Ecdysozoa</taxon>
        <taxon>Nematoda</taxon>
        <taxon>Chromadorea</taxon>
        <taxon>Rhabditida</taxon>
        <taxon>Rhabditina</taxon>
        <taxon>Rhabditomorpha</taxon>
        <taxon>Strongyloidea</taxon>
        <taxon>Strongylidae</taxon>
        <taxon>Cylicocyclus</taxon>
    </lineage>
</organism>
<sequence>MLGPKYLPIFLLPVLGASEDDDAYCKNGAMSKDDVNQILTVVNELRTKLANGLQESVDSKGNPITLPAAKNMRKMAYDCALERKAANALDGICSETPEMPQNENGYFISYDFAVKSWKEDIYDVQQKFESNFIFLVTEGTVKFMPQQKEAFNYANLMRGSASNIGCAVSSCLGIHVKCCFTDQSSIQSGEQVYELGTGENCECDGTLTCENSLCVEALAEFPGSSSAEPSTWCGWSKISDTMRMHMKDTHNFRRSTLALGQVIDNTGAKLPAATNMNYLVWNCTLEKEAHDYLGNCPTEGYQRPADNSPAQNFYRGPITVNEPTWRDMNKKTITEWWKPSRKVAGPGQNAHFRIAHNSTSIKSYTLMGWASSRQLGCSIAKCGNDWVEACRYYPPGNKVDSLQYKPGTTCSQCSRVGAGPCNAQLGLCG</sequence>
<protein>
    <recommendedName>
        <fullName evidence="1">SCP domain-containing protein</fullName>
    </recommendedName>
</protein>
<dbReference type="PANTHER" id="PTHR10334">
    <property type="entry name" value="CYSTEINE-RICH SECRETORY PROTEIN-RELATED"/>
    <property type="match status" value="1"/>
</dbReference>
<reference evidence="2" key="1">
    <citation type="submission" date="2023-07" db="EMBL/GenBank/DDBJ databases">
        <authorList>
            <consortium name="CYATHOMIX"/>
        </authorList>
    </citation>
    <scope>NUCLEOTIDE SEQUENCE</scope>
    <source>
        <strain evidence="2">N/A</strain>
    </source>
</reference>
<dbReference type="Pfam" id="PF00188">
    <property type="entry name" value="CAP"/>
    <property type="match status" value="2"/>
</dbReference>
<dbReference type="EMBL" id="CATQJL010000305">
    <property type="protein sequence ID" value="CAJ0601449.1"/>
    <property type="molecule type" value="Genomic_DNA"/>
</dbReference>
<dbReference type="InterPro" id="IPR035940">
    <property type="entry name" value="CAP_sf"/>
</dbReference>
<dbReference type="Proteomes" id="UP001176961">
    <property type="component" value="Unassembled WGS sequence"/>
</dbReference>
<evidence type="ECO:0000259" key="1">
    <source>
        <dbReference type="SMART" id="SM00198"/>
    </source>
</evidence>
<gene>
    <name evidence="2" type="ORF">CYNAS_LOCUS13432</name>
</gene>
<dbReference type="CDD" id="cd05380">
    <property type="entry name" value="CAP_euk"/>
    <property type="match status" value="2"/>
</dbReference>